<dbReference type="EMBL" id="JACGWO010000011">
    <property type="protein sequence ID" value="KAK4415279.1"/>
    <property type="molecule type" value="Genomic_DNA"/>
</dbReference>
<dbReference type="PANTHER" id="PTHR46929">
    <property type="entry name" value="EXPRESSED PROTEIN"/>
    <property type="match status" value="1"/>
</dbReference>
<comment type="caution">
    <text evidence="1">The sequence shown here is derived from an EMBL/GenBank/DDBJ whole genome shotgun (WGS) entry which is preliminary data.</text>
</comment>
<keyword evidence="2" id="KW-1185">Reference proteome</keyword>
<evidence type="ECO:0000313" key="2">
    <source>
        <dbReference type="Proteomes" id="UP001293254"/>
    </source>
</evidence>
<dbReference type="PANTHER" id="PTHR46929:SF3">
    <property type="entry name" value="MYB_SANT-LIKE DOMAIN-CONTAINING PROTEIN"/>
    <property type="match status" value="1"/>
</dbReference>
<name>A0AAE2CAP2_9LAMI</name>
<dbReference type="AlphaFoldDB" id="A0AAE2CAP2"/>
<sequence length="151" mass="17778">MERCFIRELVRKVEFGCIENGEPTVVAIEGVVSVVNVIFGTRLCVNVGRSRLNHLRERYDTFNWLINRPGVRWIRRPKLVLVNEPLWNAIEREKPFARAYRWDTEPAWEELKIIFSKPVDEPIHKSDDEIYPDTQNNPEEIVVRVPTDHNA</sequence>
<reference evidence="1" key="2">
    <citation type="journal article" date="2024" name="Plant">
        <title>Genomic evolution and insights into agronomic trait innovations of Sesamum species.</title>
        <authorList>
            <person name="Miao H."/>
            <person name="Wang L."/>
            <person name="Qu L."/>
            <person name="Liu H."/>
            <person name="Sun Y."/>
            <person name="Le M."/>
            <person name="Wang Q."/>
            <person name="Wei S."/>
            <person name="Zheng Y."/>
            <person name="Lin W."/>
            <person name="Duan Y."/>
            <person name="Cao H."/>
            <person name="Xiong S."/>
            <person name="Wang X."/>
            <person name="Wei L."/>
            <person name="Li C."/>
            <person name="Ma Q."/>
            <person name="Ju M."/>
            <person name="Zhao R."/>
            <person name="Li G."/>
            <person name="Mu C."/>
            <person name="Tian Q."/>
            <person name="Mei H."/>
            <person name="Zhang T."/>
            <person name="Gao T."/>
            <person name="Zhang H."/>
        </authorList>
    </citation>
    <scope>NUCLEOTIDE SEQUENCE</scope>
    <source>
        <strain evidence="1">3651</strain>
    </source>
</reference>
<dbReference type="Proteomes" id="UP001293254">
    <property type="component" value="Unassembled WGS sequence"/>
</dbReference>
<accession>A0AAE2CAP2</accession>
<gene>
    <name evidence="1" type="ORF">Salat_2635200</name>
</gene>
<reference evidence="1" key="1">
    <citation type="submission" date="2020-06" db="EMBL/GenBank/DDBJ databases">
        <authorList>
            <person name="Li T."/>
            <person name="Hu X."/>
            <person name="Zhang T."/>
            <person name="Song X."/>
            <person name="Zhang H."/>
            <person name="Dai N."/>
            <person name="Sheng W."/>
            <person name="Hou X."/>
            <person name="Wei L."/>
        </authorList>
    </citation>
    <scope>NUCLEOTIDE SEQUENCE</scope>
    <source>
        <strain evidence="1">3651</strain>
        <tissue evidence="1">Leaf</tissue>
    </source>
</reference>
<proteinExistence type="predicted"/>
<evidence type="ECO:0000313" key="1">
    <source>
        <dbReference type="EMBL" id="KAK4415279.1"/>
    </source>
</evidence>
<protein>
    <submittedName>
        <fullName evidence="1">Uncharacterized protein</fullName>
    </submittedName>
</protein>
<organism evidence="1 2">
    <name type="scientific">Sesamum alatum</name>
    <dbReference type="NCBI Taxonomy" id="300844"/>
    <lineage>
        <taxon>Eukaryota</taxon>
        <taxon>Viridiplantae</taxon>
        <taxon>Streptophyta</taxon>
        <taxon>Embryophyta</taxon>
        <taxon>Tracheophyta</taxon>
        <taxon>Spermatophyta</taxon>
        <taxon>Magnoliopsida</taxon>
        <taxon>eudicotyledons</taxon>
        <taxon>Gunneridae</taxon>
        <taxon>Pentapetalae</taxon>
        <taxon>asterids</taxon>
        <taxon>lamiids</taxon>
        <taxon>Lamiales</taxon>
        <taxon>Pedaliaceae</taxon>
        <taxon>Sesamum</taxon>
    </lineage>
</organism>